<dbReference type="GO" id="GO:0015074">
    <property type="term" value="P:DNA integration"/>
    <property type="evidence" value="ECO:0007669"/>
    <property type="project" value="InterPro"/>
</dbReference>
<feature type="domain" description="CCHC-type" evidence="10">
    <location>
        <begin position="279"/>
        <end position="295"/>
    </location>
</feature>
<keyword evidence="8" id="KW-0479">Metal-binding</keyword>
<reference evidence="12" key="2">
    <citation type="submission" date="1999-02" db="EMBL/GenBank/DDBJ databases">
        <authorList>
            <person name="Waterston R."/>
        </authorList>
    </citation>
    <scope>NUCLEOTIDE SEQUENCE</scope>
</reference>
<dbReference type="Gene3D" id="3.10.10.10">
    <property type="entry name" value="HIV Type 1 Reverse Transcriptase, subunit A, domain 1"/>
    <property type="match status" value="1"/>
</dbReference>
<reference evidence="13" key="5">
    <citation type="submission" date="2000-03" db="EMBL/GenBank/DDBJ databases">
        <authorList>
            <person name="Spiegel L.A."/>
            <person name="Huang E.N."/>
            <person name="Nascimento L.U."/>
            <person name="de la Bastide M."/>
            <person name="Vil D.M."/>
            <person name="Preston R.R."/>
            <person name="Matero A."/>
            <person name="Shah R."/>
            <person name="O'Shaughnessy A."/>
            <person name="Rodriguez M."/>
            <person name="Shekher M."/>
            <person name="Schutz K."/>
            <person name="See L.H."/>
            <person name="Swaby I."/>
            <person name="Habermann K."/>
            <person name="Dedhia N.N."/>
            <person name="Mewes H.W."/>
            <person name="Lemcke K."/>
            <person name="Mayer K.F.X."/>
        </authorList>
    </citation>
    <scope>NUCLEOTIDE SEQUENCE OF 258-693</scope>
</reference>
<dbReference type="FunFam" id="3.30.70.270:FF:000020">
    <property type="entry name" value="Transposon Tf2-6 polyprotein-like Protein"/>
    <property type="match status" value="1"/>
</dbReference>
<keyword evidence="6" id="KW-0378">Hydrolase</keyword>
<dbReference type="Pfam" id="PF24626">
    <property type="entry name" value="SH3_Tf2-1"/>
    <property type="match status" value="1"/>
</dbReference>
<evidence type="ECO:0000259" key="11">
    <source>
        <dbReference type="PROSITE" id="PS50994"/>
    </source>
</evidence>
<dbReference type="GO" id="GO:0003676">
    <property type="term" value="F:nucleic acid binding"/>
    <property type="evidence" value="ECO:0007669"/>
    <property type="project" value="InterPro"/>
</dbReference>
<dbReference type="CDD" id="cd09274">
    <property type="entry name" value="RNase_HI_RT_Ty3"/>
    <property type="match status" value="1"/>
</dbReference>
<feature type="region of interest" description="Disordered" evidence="9">
    <location>
        <begin position="227"/>
        <end position="247"/>
    </location>
</feature>
<dbReference type="InterPro" id="IPR056924">
    <property type="entry name" value="SH3_Tf2-1"/>
</dbReference>
<dbReference type="SUPFAM" id="SSF56672">
    <property type="entry name" value="DNA/RNA polymerases"/>
    <property type="match status" value="1"/>
</dbReference>
<reference evidence="13" key="6">
    <citation type="submission" date="2000-03" db="EMBL/GenBank/DDBJ databases">
        <authorList>
            <person name="EU Arabidopsis sequencing project"/>
        </authorList>
    </citation>
    <scope>NUCLEOTIDE SEQUENCE</scope>
</reference>
<reference key="1">
    <citation type="journal article" date="1999" name="Nature">
        <title>Sequence and analysis of chromosome 4 of the plant Arabidopsis thaliana.</title>
        <authorList>
            <consortium name="EU"/>
            <consortium name="CSHL and WU Arabidopsis Sequencing Project"/>
            <person name="Mayer K."/>
            <person name="Schuller C."/>
            <person name="Wambutt R."/>
            <person name="Murphy G."/>
            <person name="Volckaert G."/>
            <person name="Pohl T."/>
            <person name="Dusterhoft A."/>
            <person name="Stiekema W."/>
            <person name="Entian K.D."/>
            <person name="Terryn N."/>
            <person name="Harris B."/>
            <person name="Ansorge W."/>
            <person name="Brandt P."/>
            <person name="Grivell L."/>
            <person name="Rieger M."/>
            <person name="Weichselgartner M."/>
            <person name="de Simone V."/>
            <person name="Obermaier B."/>
            <person name="Mache R."/>
            <person name="Muller M."/>
            <person name="Kreis M."/>
            <person name="Delseny M."/>
            <person name="Puigdomenech P."/>
            <person name="Watson M."/>
            <person name="Schmidtheini T."/>
            <person name="Reichert B."/>
            <person name="Portatelle D."/>
            <person name="Perez-Alonso M."/>
            <person name="Boutry M."/>
            <person name="Bancroft I."/>
            <person name="Vos P."/>
            <person name="Hoheisel J."/>
            <person name="Zimmermann W."/>
            <person name="Wedler H."/>
            <person name="Ridley P."/>
            <person name="Langham S.A."/>
            <person name="McCullagh B."/>
            <person name="Bilham L."/>
            <person name="Robben J."/>
            <person name="Van der Schueren J."/>
            <person name="Grymonprez B."/>
            <person name="Chuang Y.J."/>
            <person name="Vandenbussche F."/>
            <person name="Braeken M."/>
            <person name="Weltjens I."/>
            <person name="Voet M."/>
            <person name="Bastiaens I."/>
            <person name="Aert R."/>
            <person name="Defoor E."/>
            <person name="Weitzenegger T."/>
            <person name="Bothe G."/>
            <person name="Ramsperger U."/>
            <person name="Hilbert H."/>
            <person name="Braun M."/>
            <person name="Holzer E."/>
            <person name="Brandt A."/>
            <person name="Peters S."/>
            <person name="van Staveren M."/>
            <person name="Dirske W."/>
            <person name="Mooijman P."/>
            <person name="Klein Lankhorst R."/>
            <person name="Rose M."/>
            <person name="Hauf J."/>
            <person name="Kotter P."/>
            <person name="Berneiser S."/>
            <person name="Hempel S."/>
            <person name="Feldpausch M."/>
            <person name="Lamberth S."/>
            <person name="Van den Daele H."/>
            <person name="De Keyser A."/>
            <person name="Buysshaert C."/>
            <person name="Gielen J."/>
            <person name="Villarroel R."/>
            <person name="De Clercq R."/>
            <person name="Van Montagu M."/>
            <person name="Rogers J."/>
            <person name="Cronin A."/>
            <person name="Quail M."/>
            <person name="Bray-Allen S."/>
            <person name="Clark L."/>
            <person name="Doggett J."/>
            <person name="Hall S."/>
            <person name="Kay M."/>
            <person name="Lennard N."/>
            <person name="McLay K."/>
            <person name="Mayes R."/>
            <person name="Pettett A."/>
            <person name="Rajandream M.A."/>
            <person name="Lyne M."/>
            <person name="Benes V."/>
            <person name="Rechmann S."/>
            <person name="Borkova D."/>
            <person name="Blocker H."/>
            <person name="Scharfe M."/>
            <person name="Grimm M."/>
            <person name="Lohnert T.H."/>
            <person name="Dose S."/>
            <person name="de Haan M."/>
            <person name="Maarse A."/>
            <person name="Schafer M."/>
            <person name="Muller-Auer S."/>
            <person name="Gabel C."/>
            <person name="Fuchs M."/>
            <person name="Fartmann B."/>
            <person name="Granderath K."/>
            <person name="Dauner D."/>
            <person name="Herzl A."/>
            <person name="Neumann S."/>
            <person name="Argiriou A."/>
            <person name="Vitale D."/>
            <person name="Liguori R."/>
            <person name="Piravandi E."/>
            <person name="Massenet O."/>
            <person name="Quigley F."/>
            <person name="Clabauld G."/>
            <person name="Mundlein A."/>
            <person name="Felber R."/>
            <person name="Schnabl S."/>
            <person name="Hiller R."/>
            <person name="Schmidt W."/>
            <person name="Lecharny A."/>
            <person name="Aubourg S."/>
            <person name="Chefdor F."/>
            <person name="Cooke R."/>
            <person name="Berger C."/>
            <person name="Montfort A."/>
            <person name="Casacuberta E."/>
            <person name="Gibbons T."/>
            <person name="Weber N."/>
            <person name="Vandenbol M."/>
            <person name="Bargues M."/>
            <person name="Terol J."/>
            <person name="Torres A."/>
            <person name="Perez-Perez A."/>
            <person name="Purnelle B."/>
            <person name="Bent E."/>
            <person name="Johnson S."/>
            <person name="Tacon D."/>
            <person name="Jesse T."/>
            <person name="Heijnen L."/>
            <person name="Schwarz S."/>
            <person name="Scholler P."/>
            <person name="Heber S."/>
            <person name="Francs P."/>
            <person name="Bielke C."/>
            <person name="Frishman D."/>
            <person name="Haase D."/>
            <person name="Lemcke K."/>
            <person name="Mewes H.W."/>
            <person name="Stocker S."/>
            <person name="Zaccaria P."/>
            <person name="Bevan M."/>
            <person name="Wilson R.K."/>
            <person name="de la Bastide M."/>
            <person name="Habermann K."/>
            <person name="Parnell L."/>
            <person name="Dedhia N."/>
            <person name="Gnoj L."/>
            <person name="Schutz K."/>
            <person name="Huang E."/>
            <person name="Spiegel L."/>
            <person name="Sehkon M."/>
            <person name="Murray J."/>
            <person name="Sheet P."/>
            <person name="Cordes M."/>
            <person name="Abu-Threideh J."/>
            <person name="Stoneking T."/>
            <person name="Kalicki J."/>
            <person name="Graves T."/>
            <person name="Harmon G."/>
            <person name="Edwards J."/>
            <person name="Latreille P."/>
            <person name="Courtney L."/>
            <person name="Cloud J."/>
            <person name="Abbott A."/>
            <person name="Scott K."/>
            <person name="Johnson D."/>
            <person name="Minx P."/>
            <person name="Bentley D."/>
            <person name="Fulton B."/>
            <person name="Miller N."/>
            <person name="Greco T."/>
            <person name="Kemp K."/>
            <person name="Kramer J."/>
            <person name="Fulton L."/>
            <person name="Mardis E."/>
            <person name="Dante M."/>
            <person name="Pepin K."/>
            <person name="Hillier L."/>
            <person name="Nelson J."/>
            <person name="Spieth J."/>
            <person name="Ryan E."/>
            <person name="Andrews S."/>
            <person name="Geisel C."/>
            <person name="Layman D."/>
            <person name="Du H."/>
            <person name="Ali J."/>
            <person name="Berghoff A."/>
            <person name="Jones K."/>
            <person name="Drone K."/>
            <person name="Cotton M."/>
            <person name="Joshu C."/>
            <person name="Antonoiu B."/>
            <person name="Zidanic M."/>
            <person name="Strong C."/>
            <person name="Sun H."/>
            <person name="Lamar B."/>
            <person name="Yordan C."/>
            <person name="Ma P."/>
            <person name="Zhong J."/>
            <person name="Preston R."/>
            <person name="Vil D."/>
            <person name="Shekher M."/>
            <person name="Matero A."/>
            <person name="Shah R."/>
            <person name="Swaby I.K."/>
            <person name="O'Shaughnessy A."/>
            <person name="Rodriguez M."/>
            <person name="Hoffmann J."/>
            <person name="Till S."/>
            <person name="Granat S."/>
            <person name="Shohdy N."/>
            <person name="Hasegawa A."/>
            <person name="Hameed A."/>
            <person name="Lodhi M."/>
            <person name="Johnson A."/>
            <person name="Chen E."/>
            <person name="Marra M."/>
            <person name="Martienssen R."/>
            <person name="McCombie W.R."/>
        </authorList>
    </citation>
    <scope>NUCLEOTIDE SEQUENCE [LARGE SCALE GENOMIC DNA]</scope>
    <source>
        <strain>cv. Columbia</strain>
    </source>
</reference>
<evidence type="ECO:0000256" key="1">
    <source>
        <dbReference type="ARBA" id="ARBA00012493"/>
    </source>
</evidence>
<dbReference type="Gene3D" id="1.10.340.70">
    <property type="match status" value="1"/>
</dbReference>
<keyword evidence="7" id="KW-0695">RNA-directed DNA polymerase</keyword>
<dbReference type="GO" id="GO:0004519">
    <property type="term" value="F:endonuclease activity"/>
    <property type="evidence" value="ECO:0007669"/>
    <property type="project" value="UniProtKB-KW"/>
</dbReference>
<feature type="compositionally biased region" description="Basic and acidic residues" evidence="9">
    <location>
        <begin position="65"/>
        <end position="74"/>
    </location>
</feature>
<feature type="domain" description="Integrase catalytic" evidence="11">
    <location>
        <begin position="825"/>
        <end position="985"/>
    </location>
</feature>
<accession>Q9ZPF9</accession>
<dbReference type="EMBL" id="AL161508">
    <property type="protein sequence ID" value="CAB77944.1"/>
    <property type="molecule type" value="Genomic_DNA"/>
</dbReference>
<dbReference type="Pfam" id="PF17921">
    <property type="entry name" value="Integrase_H2C2"/>
    <property type="match status" value="1"/>
</dbReference>
<dbReference type="PANTHER" id="PTHR35046:SF9">
    <property type="entry name" value="RNA-DIRECTED DNA POLYMERASE"/>
    <property type="match status" value="1"/>
</dbReference>
<dbReference type="FunFam" id="3.30.420.10:FF:000032">
    <property type="entry name" value="Retrovirus-related Pol polyprotein from transposon 297-like Protein"/>
    <property type="match status" value="1"/>
</dbReference>
<dbReference type="EMBL" id="AF128395">
    <property type="protein sequence ID" value="AAD17351.1"/>
    <property type="molecule type" value="Genomic_DNA"/>
</dbReference>
<dbReference type="PIR" id="G85077">
    <property type="entry name" value="G85077"/>
</dbReference>
<evidence type="ECO:0000256" key="3">
    <source>
        <dbReference type="ARBA" id="ARBA00022695"/>
    </source>
</evidence>
<dbReference type="InterPro" id="IPR043128">
    <property type="entry name" value="Rev_trsase/Diguanyl_cyclase"/>
</dbReference>
<dbReference type="InterPro" id="IPR043502">
    <property type="entry name" value="DNA/RNA_pol_sf"/>
</dbReference>
<dbReference type="GO" id="GO:0016787">
    <property type="term" value="F:hydrolase activity"/>
    <property type="evidence" value="ECO:0007669"/>
    <property type="project" value="UniProtKB-KW"/>
</dbReference>
<dbReference type="SUPFAM" id="SSF50630">
    <property type="entry name" value="Acid proteases"/>
    <property type="match status" value="1"/>
</dbReference>
<evidence type="ECO:0000256" key="2">
    <source>
        <dbReference type="ARBA" id="ARBA00022679"/>
    </source>
</evidence>
<dbReference type="InterPro" id="IPR012337">
    <property type="entry name" value="RNaseH-like_sf"/>
</dbReference>
<dbReference type="PROSITE" id="PS50158">
    <property type="entry name" value="ZF_CCHC"/>
    <property type="match status" value="1"/>
</dbReference>
<evidence type="ECO:0000256" key="6">
    <source>
        <dbReference type="ARBA" id="ARBA00022801"/>
    </source>
</evidence>
<dbReference type="Gene3D" id="2.40.70.10">
    <property type="entry name" value="Acid Proteases"/>
    <property type="match status" value="1"/>
</dbReference>
<dbReference type="SUPFAM" id="SSF57756">
    <property type="entry name" value="Retrovirus zinc finger-like domains"/>
    <property type="match status" value="1"/>
</dbReference>
<keyword evidence="8" id="KW-0863">Zinc-finger</keyword>
<dbReference type="Gene3D" id="3.30.420.10">
    <property type="entry name" value="Ribonuclease H-like superfamily/Ribonuclease H"/>
    <property type="match status" value="1"/>
</dbReference>
<evidence type="ECO:0000256" key="8">
    <source>
        <dbReference type="PROSITE-ProRule" id="PRU00047"/>
    </source>
</evidence>
<dbReference type="InterPro" id="IPR001584">
    <property type="entry name" value="Integrase_cat-core"/>
</dbReference>
<evidence type="ECO:0000259" key="10">
    <source>
        <dbReference type="PROSITE" id="PS50158"/>
    </source>
</evidence>
<organism evidence="12">
    <name type="scientific">Arabidopsis thaliana</name>
    <name type="common">Mouse-ear cress</name>
    <dbReference type="NCBI Taxonomy" id="3702"/>
    <lineage>
        <taxon>Eukaryota</taxon>
        <taxon>Viridiplantae</taxon>
        <taxon>Streptophyta</taxon>
        <taxon>Embryophyta</taxon>
        <taxon>Tracheophyta</taxon>
        <taxon>Spermatophyta</taxon>
        <taxon>Magnoliopsida</taxon>
        <taxon>eudicotyledons</taxon>
        <taxon>Gunneridae</taxon>
        <taxon>Pentapetalae</taxon>
        <taxon>rosids</taxon>
        <taxon>malvids</taxon>
        <taxon>Brassicales</taxon>
        <taxon>Brassicaceae</taxon>
        <taxon>Camelineae</taxon>
        <taxon>Arabidopsis</taxon>
    </lineage>
</organism>
<dbReference type="Pfam" id="PF17917">
    <property type="entry name" value="RT_RNaseH"/>
    <property type="match status" value="1"/>
</dbReference>
<keyword evidence="3" id="KW-0548">Nucleotidyltransferase</keyword>
<keyword evidence="2" id="KW-0808">Transferase</keyword>
<dbReference type="FunFam" id="1.10.340.70:FF:000001">
    <property type="entry name" value="Retrovirus-related Pol polyprotein from transposon gypsy-like Protein"/>
    <property type="match status" value="1"/>
</dbReference>
<feature type="compositionally biased region" description="Basic and acidic residues" evidence="9">
    <location>
        <begin position="28"/>
        <end position="46"/>
    </location>
</feature>
<keyword evidence="5" id="KW-0255">Endonuclease</keyword>
<dbReference type="InterPro" id="IPR036875">
    <property type="entry name" value="Znf_CCHC_sf"/>
</dbReference>
<evidence type="ECO:0000256" key="7">
    <source>
        <dbReference type="ARBA" id="ARBA00022918"/>
    </source>
</evidence>
<dbReference type="GO" id="GO:0008270">
    <property type="term" value="F:zinc ion binding"/>
    <property type="evidence" value="ECO:0007669"/>
    <property type="project" value="UniProtKB-KW"/>
</dbReference>
<dbReference type="Pfam" id="PF03732">
    <property type="entry name" value="Retrotrans_gag"/>
    <property type="match status" value="1"/>
</dbReference>
<sequence>MEAITATLTATLTTNMAKMMDERFEAARSNQERKNRTMRNNSDREATLSYYSQSSTRTSHRRQRRGQEERHPPRDNLANLKLRIPPFHEYTEANKVKVAATEFYDYALSWWDQVVTTKRRLGDDSIETWNQLKNIMKRRFVPSHYHRELHQRLRNLVQGNRTVEEYFKEMETLMLRADVQEECEATMSRFMGGLNRDILDRFEVIHYENLEELFHKAVMFEKQIKRRSAKPSYNSSKPSYQREEKSGFQKEYKPFVKPKVEEISSKGKEKEVTRTRDLKCFKCHGLGHYASECSNKRIMIIRDSGEVESEDEKPEESDVEEAPKGELLVTMRVLSVLNKAEEQAQRENLFHTRCLIKGKVCSLIIDGGSCTNVASETMVQKLGLEEFPHPKPYKLQWLNESGEMAVTRQVQVPLAIGKYEDEILCDILPLEASHVLLGRPWQSDRKDYQDVFPEENPEGLPPIRGIEHQIDFVPGASLPNRPAYRTNPVETKELEKQVNELMERGHICESMSPCAVPVLLVPKKDGSWRFVASTDGVKVDEEKVKAIREWPSPKSVGKVRSFHGLAGFYRRFVRDFSTLAAPLTEVIKKNVGFKWEQAPEDAFQALKEKLTHAPVLSLPDFLKTFEIECDAPGVGIGAVLMQDKKPIAYFSEKLGGATLNYPTYDKELYALVRALQTWQHYLWPKEFVIHTDHESLKHLKGQQKLNKRHARWVEFIETFPYVIKYKKGKDNVVADALSRRHEGFLFYDNRLCIPNSSLRELFIREAHGGGLMGHFGVSKTLKVMQDHFHWPHMKRDVERMCERCTTCKQAKAKSQPHGLCTPLPIPLHPWNDISMDFVVGLPRTRTGKDSIFVVVDRFSKMAHFIPCHKTDDAMHIANLFFREVVRLHGMPKTIVSDRDTKFLSYFWKTLWSKLGTKLLFSTTCHPQTDGQTEVVNRTLSTLLRALIKKNLKTWEDCLPHVEFAYNHSVHSATKFSPFQIVYGFNPITPLDLMPLPLISIHLRKERFPNKRKSKLMPRMDGSFKVLKRINDNAYSLDLQDETDLRSNPFQVGEDDVIMGSLDHGAKEQLEPEEFGERKQLEDGELGAKKDEALHVLEGPITRSKTKLLNQAITTLLQKIEGSLKQEACPTTLVVIQAV</sequence>
<dbReference type="InterPro" id="IPR041588">
    <property type="entry name" value="Integrase_H2C2"/>
</dbReference>
<dbReference type="InterPro" id="IPR005162">
    <property type="entry name" value="Retrotrans_gag_dom"/>
</dbReference>
<dbReference type="EC" id="2.7.7.49" evidence="1"/>
<reference evidence="12" key="4">
    <citation type="submission" date="1999-03" db="EMBL/GenBank/DDBJ databases">
        <title>The sequence of A. thaliana F5K24.</title>
        <authorList>
            <person name="Joshu C."/>
            <person name="Holmes A."/>
        </authorList>
    </citation>
    <scope>NUCLEOTIDE SEQUENCE</scope>
</reference>
<reference evidence="12" key="3">
    <citation type="submission" date="1999-03" db="EMBL/GenBank/DDBJ databases">
        <title>The A. thaliana Genome Sequencing Project.</title>
        <authorList>
            <person name="WashU"/>
        </authorList>
    </citation>
    <scope>NUCLEOTIDE SEQUENCE</scope>
</reference>
<dbReference type="SUPFAM" id="SSF53098">
    <property type="entry name" value="Ribonuclease H-like"/>
    <property type="match status" value="1"/>
</dbReference>
<name>Q9ZPF9_ARATH</name>
<feature type="region of interest" description="Disordered" evidence="9">
    <location>
        <begin position="28"/>
        <end position="75"/>
    </location>
</feature>
<dbReference type="PROSITE" id="PS50994">
    <property type="entry name" value="INTEGRASE"/>
    <property type="match status" value="1"/>
</dbReference>
<evidence type="ECO:0000256" key="5">
    <source>
        <dbReference type="ARBA" id="ARBA00022759"/>
    </source>
</evidence>
<dbReference type="AlphaFoldDB" id="Q9ZPF9"/>
<dbReference type="GO" id="GO:0003964">
    <property type="term" value="F:RNA-directed DNA polymerase activity"/>
    <property type="evidence" value="ECO:0007669"/>
    <property type="project" value="UniProtKB-KW"/>
</dbReference>
<protein>
    <recommendedName>
        <fullName evidence="1">RNA-directed DNA polymerase</fullName>
        <ecNumber evidence="1">2.7.7.49</ecNumber>
    </recommendedName>
</protein>
<dbReference type="PANTHER" id="PTHR35046">
    <property type="entry name" value="ZINC KNUCKLE (CCHC-TYPE) FAMILY PROTEIN"/>
    <property type="match status" value="1"/>
</dbReference>
<dbReference type="InterPro" id="IPR001878">
    <property type="entry name" value="Znf_CCHC"/>
</dbReference>
<dbReference type="InterPro" id="IPR021109">
    <property type="entry name" value="Peptidase_aspartic_dom_sf"/>
</dbReference>
<dbReference type="InterPro" id="IPR036397">
    <property type="entry name" value="RNaseH_sf"/>
</dbReference>
<dbReference type="Gene3D" id="3.30.70.270">
    <property type="match status" value="1"/>
</dbReference>
<dbReference type="CDD" id="cd00303">
    <property type="entry name" value="retropepsin_like"/>
    <property type="match status" value="1"/>
</dbReference>
<evidence type="ECO:0000313" key="13">
    <source>
        <dbReference type="EMBL" id="CAB77944.1"/>
    </source>
</evidence>
<evidence type="ECO:0000256" key="9">
    <source>
        <dbReference type="SAM" id="MobiDB-lite"/>
    </source>
</evidence>
<gene>
    <name evidence="12" type="primary">F5K24.1</name>
    <name evidence="13" type="ordered locus">At4g07850</name>
</gene>
<proteinExistence type="predicted"/>
<evidence type="ECO:0000313" key="12">
    <source>
        <dbReference type="EMBL" id="AAD17351.1"/>
    </source>
</evidence>
<evidence type="ECO:0000256" key="4">
    <source>
        <dbReference type="ARBA" id="ARBA00022722"/>
    </source>
</evidence>
<dbReference type="InterPro" id="IPR041373">
    <property type="entry name" value="RT_RNaseH"/>
</dbReference>
<dbReference type="Gene3D" id="4.10.60.10">
    <property type="entry name" value="Zinc finger, CCHC-type"/>
    <property type="match status" value="1"/>
</dbReference>
<keyword evidence="8" id="KW-0862">Zinc</keyword>
<dbReference type="SMART" id="SM00343">
    <property type="entry name" value="ZnF_C2HC"/>
    <property type="match status" value="1"/>
</dbReference>
<keyword evidence="4" id="KW-0540">Nuclease</keyword>